<evidence type="ECO:0000313" key="3">
    <source>
        <dbReference type="Proteomes" id="UP000797356"/>
    </source>
</evidence>
<dbReference type="AlphaFoldDB" id="A0A8K0MW85"/>
<feature type="region of interest" description="Disordered" evidence="1">
    <location>
        <begin position="1"/>
        <end position="81"/>
    </location>
</feature>
<dbReference type="Proteomes" id="UP000797356">
    <property type="component" value="Chromosome 1"/>
</dbReference>
<evidence type="ECO:0000256" key="1">
    <source>
        <dbReference type="SAM" id="MobiDB-lite"/>
    </source>
</evidence>
<reference evidence="2" key="1">
    <citation type="journal article" date="2017" name="Gigascience">
        <title>The genome draft of coconut (Cocos nucifera).</title>
        <authorList>
            <person name="Xiao Y."/>
            <person name="Xu P."/>
            <person name="Fan H."/>
            <person name="Baudouin L."/>
            <person name="Xia W."/>
            <person name="Bocs S."/>
            <person name="Xu J."/>
            <person name="Li Q."/>
            <person name="Guo A."/>
            <person name="Zhou L."/>
            <person name="Li J."/>
            <person name="Wu Y."/>
            <person name="Ma Z."/>
            <person name="Armero A."/>
            <person name="Issali A.E."/>
            <person name="Liu N."/>
            <person name="Peng M."/>
            <person name="Yang Y."/>
        </authorList>
    </citation>
    <scope>NUCLEOTIDE SEQUENCE</scope>
    <source>
        <tissue evidence="2">Spear leaf of Hainan Tall coconut</tissue>
    </source>
</reference>
<dbReference type="EMBL" id="CM017872">
    <property type="protein sequence ID" value="KAG1328240.1"/>
    <property type="molecule type" value="Genomic_DNA"/>
</dbReference>
<organism evidence="2 3">
    <name type="scientific">Cocos nucifera</name>
    <name type="common">Coconut palm</name>
    <dbReference type="NCBI Taxonomy" id="13894"/>
    <lineage>
        <taxon>Eukaryota</taxon>
        <taxon>Viridiplantae</taxon>
        <taxon>Streptophyta</taxon>
        <taxon>Embryophyta</taxon>
        <taxon>Tracheophyta</taxon>
        <taxon>Spermatophyta</taxon>
        <taxon>Magnoliopsida</taxon>
        <taxon>Liliopsida</taxon>
        <taxon>Arecaceae</taxon>
        <taxon>Arecoideae</taxon>
        <taxon>Cocoseae</taxon>
        <taxon>Attaleinae</taxon>
        <taxon>Cocos</taxon>
    </lineage>
</organism>
<proteinExistence type="predicted"/>
<reference evidence="2" key="2">
    <citation type="submission" date="2019-07" db="EMBL/GenBank/DDBJ databases">
        <authorList>
            <person name="Yang Y."/>
            <person name="Bocs S."/>
            <person name="Baudouin L."/>
        </authorList>
    </citation>
    <scope>NUCLEOTIDE SEQUENCE</scope>
    <source>
        <tissue evidence="2">Spear leaf of Hainan Tall coconut</tissue>
    </source>
</reference>
<evidence type="ECO:0000313" key="2">
    <source>
        <dbReference type="EMBL" id="KAG1328240.1"/>
    </source>
</evidence>
<feature type="compositionally biased region" description="Pro residues" evidence="1">
    <location>
        <begin position="53"/>
        <end position="80"/>
    </location>
</feature>
<gene>
    <name evidence="2" type="ORF">COCNU_01G021740</name>
</gene>
<sequence>MVSAADRTAQEPAGTSLSRTASSSRGLNADAPEFVPRAPSPGQHPRVVKIRHGPPPPPVIHVFRPPPPPPPPPTMSPPFISPVTNHGPFEYLGCGGAVAGGGFVEHEAVQAAVDVDPVPPPGWEGLPEEVIQKITKQDQIHNLRAIPQLLEIRKECKEGKKEATEIPLIS</sequence>
<comment type="caution">
    <text evidence="2">The sequence shown here is derived from an EMBL/GenBank/DDBJ whole genome shotgun (WGS) entry which is preliminary data.</text>
</comment>
<accession>A0A8K0MW85</accession>
<keyword evidence="3" id="KW-1185">Reference proteome</keyword>
<feature type="compositionally biased region" description="Polar residues" evidence="1">
    <location>
        <begin position="13"/>
        <end position="26"/>
    </location>
</feature>
<name>A0A8K0MW85_COCNU</name>
<protein>
    <submittedName>
        <fullName evidence="2">Putative la-related protein</fullName>
    </submittedName>
</protein>